<name>A0ABS6WHL6_9BIFI</name>
<keyword evidence="2" id="KW-1185">Reference proteome</keyword>
<accession>A0ABS6WHL6</accession>
<dbReference type="EMBL" id="JAHBBH010000039">
    <property type="protein sequence ID" value="MBW3093372.1"/>
    <property type="molecule type" value="Genomic_DNA"/>
</dbReference>
<gene>
    <name evidence="1" type="ORF">KIH79_10665</name>
</gene>
<sequence length="82" mass="8940">MAKDFVFREGFIDRVRKMSGLKTEEALAGALGVEPAELHDAVSNGRPTPKILVGLFDAFGFTPGEVTIIEDRNHAKQQDLVA</sequence>
<dbReference type="Proteomes" id="UP000700815">
    <property type="component" value="Unassembled WGS sequence"/>
</dbReference>
<organism evidence="1 2">
    <name type="scientific">Bifidobacterium miconis</name>
    <dbReference type="NCBI Taxonomy" id="2834435"/>
    <lineage>
        <taxon>Bacteria</taxon>
        <taxon>Bacillati</taxon>
        <taxon>Actinomycetota</taxon>
        <taxon>Actinomycetes</taxon>
        <taxon>Bifidobacteriales</taxon>
        <taxon>Bifidobacteriaceae</taxon>
        <taxon>Bifidobacterium</taxon>
    </lineage>
</organism>
<evidence type="ECO:0000313" key="1">
    <source>
        <dbReference type="EMBL" id="MBW3093372.1"/>
    </source>
</evidence>
<proteinExistence type="predicted"/>
<reference evidence="1 2" key="1">
    <citation type="submission" date="2021-05" db="EMBL/GenBank/DDBJ databases">
        <title>Phylogenetic classification of ten novel species belonging to the genus Bifidobacterium comprising B. colchicus sp. nov., B. abeli sp. nov., B. bicoloris sp. nov., B. guerezis sp. nov., B. rosaliae sp. nov., B. santillanensis sp. nov., B. argentati sp. nov., B. amazzoni sp. nov., B. pluviali sp. nov., and B. pinnaculum sp. nov.</title>
        <authorList>
            <person name="Lugli G.A."/>
            <person name="Ruiz Garcia L."/>
            <person name="Margolles A."/>
            <person name="Ventura M."/>
        </authorList>
    </citation>
    <scope>NUCLEOTIDE SEQUENCE [LARGE SCALE GENOMIC DNA]</scope>
    <source>
        <strain evidence="1 2">82T10</strain>
    </source>
</reference>
<protein>
    <recommendedName>
        <fullName evidence="3">HTH cro/C1-type domain-containing protein</fullName>
    </recommendedName>
</protein>
<comment type="caution">
    <text evidence="1">The sequence shown here is derived from an EMBL/GenBank/DDBJ whole genome shotgun (WGS) entry which is preliminary data.</text>
</comment>
<evidence type="ECO:0000313" key="2">
    <source>
        <dbReference type="Proteomes" id="UP000700815"/>
    </source>
</evidence>
<dbReference type="RefSeq" id="WP_219059348.1">
    <property type="nucleotide sequence ID" value="NZ_JAHBBH010000039.1"/>
</dbReference>
<evidence type="ECO:0008006" key="3">
    <source>
        <dbReference type="Google" id="ProtNLM"/>
    </source>
</evidence>